<dbReference type="AlphaFoldDB" id="A0A507SV44"/>
<comment type="caution">
    <text evidence="3">The sequence shown here is derived from an EMBL/GenBank/DDBJ whole genome shotgun (WGS) entry which is preliminary data.</text>
</comment>
<dbReference type="InterPro" id="IPR012337">
    <property type="entry name" value="RNaseH-like_sf"/>
</dbReference>
<sequence length="251" mass="29754">TSKSFKDFVFDSQGYTKTENGIKYKELEFQSLWKGSRFNDNFRRRIIFFSEKRAAKDKNDRQILINNFKKKQNKEGVVSAEDIIGVKKYKFFKKVGNMSFTLDLDKIEDDEKFDGYYVYETSRKDLKPEQIASIYHKQYQIEENFRTLKGALSIRPIYVRTHQHIIGHFILNFIALVVLKYTIYAINNFYYNNGVIDKYTNESLITLLNSCFEYTQNINNKTATKKFVEINPFISNIEKFKEINTIIKNGM</sequence>
<keyword evidence="1" id="KW-1133">Transmembrane helix</keyword>
<dbReference type="GO" id="GO:0006313">
    <property type="term" value="P:DNA transposition"/>
    <property type="evidence" value="ECO:0007669"/>
    <property type="project" value="InterPro"/>
</dbReference>
<reference evidence="3 4" key="1">
    <citation type="submission" date="2019-03" db="EMBL/GenBank/DDBJ databases">
        <title>Characterization of a novel Mycoplasma cynos real-time PCR assay.</title>
        <authorList>
            <person name="Tallmadge R.L."/>
            <person name="Mitchell P.K."/>
            <person name="Goodman L."/>
        </authorList>
    </citation>
    <scope>NUCLEOTIDE SEQUENCE [LARGE SCALE GENOMIC DNA]</scope>
    <source>
        <strain evidence="3 4">1642</strain>
    </source>
</reference>
<dbReference type="Pfam" id="PF01609">
    <property type="entry name" value="DDE_Tnp_1"/>
    <property type="match status" value="1"/>
</dbReference>
<dbReference type="GO" id="GO:0003677">
    <property type="term" value="F:DNA binding"/>
    <property type="evidence" value="ECO:0007669"/>
    <property type="project" value="InterPro"/>
</dbReference>
<gene>
    <name evidence="3" type="ORF">E1I18_01230</name>
</gene>
<proteinExistence type="predicted"/>
<keyword evidence="1" id="KW-0472">Membrane</keyword>
<evidence type="ECO:0000313" key="3">
    <source>
        <dbReference type="EMBL" id="TQC54064.1"/>
    </source>
</evidence>
<feature type="domain" description="Transposase IS4-like" evidence="2">
    <location>
        <begin position="45"/>
        <end position="177"/>
    </location>
</feature>
<evidence type="ECO:0000313" key="4">
    <source>
        <dbReference type="Proteomes" id="UP000320801"/>
    </source>
</evidence>
<feature type="transmembrane region" description="Helical" evidence="1">
    <location>
        <begin position="165"/>
        <end position="186"/>
    </location>
</feature>
<organism evidence="3 4">
    <name type="scientific">Mycoplasmopsis mucosicanis</name>
    <dbReference type="NCBI Taxonomy" id="458208"/>
    <lineage>
        <taxon>Bacteria</taxon>
        <taxon>Bacillati</taxon>
        <taxon>Mycoplasmatota</taxon>
        <taxon>Mycoplasmoidales</taxon>
        <taxon>Metamycoplasmataceae</taxon>
        <taxon>Mycoplasmopsis</taxon>
    </lineage>
</organism>
<feature type="non-terminal residue" evidence="3">
    <location>
        <position position="1"/>
    </location>
</feature>
<dbReference type="RefSeq" id="WP_141483793.1">
    <property type="nucleotide sequence ID" value="NZ_SMDN01000003.1"/>
</dbReference>
<dbReference type="SUPFAM" id="SSF53098">
    <property type="entry name" value="Ribonuclease H-like"/>
    <property type="match status" value="1"/>
</dbReference>
<evidence type="ECO:0000259" key="2">
    <source>
        <dbReference type="Pfam" id="PF01609"/>
    </source>
</evidence>
<dbReference type="OrthoDB" id="399623at2"/>
<dbReference type="EMBL" id="SMDN01000003">
    <property type="protein sequence ID" value="TQC54064.1"/>
    <property type="molecule type" value="Genomic_DNA"/>
</dbReference>
<dbReference type="GO" id="GO:0004803">
    <property type="term" value="F:transposase activity"/>
    <property type="evidence" value="ECO:0007669"/>
    <property type="project" value="InterPro"/>
</dbReference>
<evidence type="ECO:0000256" key="1">
    <source>
        <dbReference type="SAM" id="Phobius"/>
    </source>
</evidence>
<accession>A0A507SV44</accession>
<keyword evidence="1" id="KW-0812">Transmembrane</keyword>
<protein>
    <submittedName>
        <fullName evidence="3">Transposase</fullName>
    </submittedName>
</protein>
<dbReference type="Proteomes" id="UP000320801">
    <property type="component" value="Unassembled WGS sequence"/>
</dbReference>
<name>A0A507SV44_9BACT</name>
<keyword evidence="4" id="KW-1185">Reference proteome</keyword>
<dbReference type="InterPro" id="IPR002559">
    <property type="entry name" value="Transposase_11"/>
</dbReference>